<organism evidence="2 3">
    <name type="scientific">Xanthobacter oligotrophicus</name>
    <dbReference type="NCBI Taxonomy" id="2607286"/>
    <lineage>
        <taxon>Bacteria</taxon>
        <taxon>Pseudomonadati</taxon>
        <taxon>Pseudomonadota</taxon>
        <taxon>Alphaproteobacteria</taxon>
        <taxon>Hyphomicrobiales</taxon>
        <taxon>Xanthobacteraceae</taxon>
        <taxon>Xanthobacter</taxon>
    </lineage>
</organism>
<gene>
    <name evidence="2" type="ORF">V5F32_00925</name>
</gene>
<accession>A0ABW6ZPS0</accession>
<reference evidence="2 3" key="1">
    <citation type="submission" date="2024-02" db="EMBL/GenBank/DDBJ databases">
        <title>Expansion and revision of Xanthobacter and proposal of Roseixanthobacter gen. nov.</title>
        <authorList>
            <person name="Soltysiak M.P.M."/>
            <person name="Jalihal A."/>
            <person name="Ory A."/>
            <person name="Chrisophersen C."/>
            <person name="Lee A.D."/>
            <person name="Boulton J."/>
            <person name="Springer M."/>
        </authorList>
    </citation>
    <scope>NUCLEOTIDE SEQUENCE [LARGE SCALE GENOMIC DNA]</scope>
    <source>
        <strain evidence="2 3">23A</strain>
    </source>
</reference>
<dbReference type="EMBL" id="JBAFVH010000001">
    <property type="protein sequence ID" value="MFG1370720.1"/>
    <property type="molecule type" value="Genomic_DNA"/>
</dbReference>
<evidence type="ECO:0000313" key="2">
    <source>
        <dbReference type="EMBL" id="MFG1370720.1"/>
    </source>
</evidence>
<dbReference type="RefSeq" id="WP_393990808.1">
    <property type="nucleotide sequence ID" value="NZ_JBAFVH010000001.1"/>
</dbReference>
<evidence type="ECO:0000313" key="3">
    <source>
        <dbReference type="Proteomes" id="UP001604002"/>
    </source>
</evidence>
<comment type="caution">
    <text evidence="2">The sequence shown here is derived from an EMBL/GenBank/DDBJ whole genome shotgun (WGS) entry which is preliminary data.</text>
</comment>
<dbReference type="Proteomes" id="UP001604002">
    <property type="component" value="Unassembled WGS sequence"/>
</dbReference>
<keyword evidence="3" id="KW-1185">Reference proteome</keyword>
<feature type="region of interest" description="Disordered" evidence="1">
    <location>
        <begin position="1"/>
        <end position="56"/>
    </location>
</feature>
<proteinExistence type="predicted"/>
<sequence length="109" mass="11850">MIHHGCGTSDEASMRMNERKRGHKRVGADMLERNGDGHADADGTFNHIEGTAPHQRRQFGNDLAAVRLREMLHETIKATARIAHLAHAASSEGVGAGFNGKTGLKEKKL</sequence>
<feature type="compositionally biased region" description="Basic and acidic residues" evidence="1">
    <location>
        <begin position="26"/>
        <end position="41"/>
    </location>
</feature>
<name>A0ABW6ZPS0_9HYPH</name>
<evidence type="ECO:0000256" key="1">
    <source>
        <dbReference type="SAM" id="MobiDB-lite"/>
    </source>
</evidence>
<protein>
    <submittedName>
        <fullName evidence="2">Uncharacterized protein</fullName>
    </submittedName>
</protein>